<dbReference type="PANTHER" id="PTHR43539:SF78">
    <property type="entry name" value="FLAVIN-CONTAINING MONOOXYGENASE"/>
    <property type="match status" value="1"/>
</dbReference>
<name>A0A7Y6ESW7_9BACL</name>
<dbReference type="PIRSF" id="PIRSF000332">
    <property type="entry name" value="FMO"/>
    <property type="match status" value="1"/>
</dbReference>
<dbReference type="PANTHER" id="PTHR43539">
    <property type="entry name" value="FLAVIN-BINDING MONOOXYGENASE-LIKE PROTEIN (AFU_ORTHOLOGUE AFUA_4G09220)"/>
    <property type="match status" value="1"/>
</dbReference>
<dbReference type="SUPFAM" id="SSF51905">
    <property type="entry name" value="FAD/NAD(P)-binding domain"/>
    <property type="match status" value="2"/>
</dbReference>
<comment type="caution">
    <text evidence="2">The sequence shown here is derived from an EMBL/GenBank/DDBJ whole genome shotgun (WGS) entry which is preliminary data.</text>
</comment>
<organism evidence="2 3">
    <name type="scientific">Paenibacillus xylanilyticus</name>
    <dbReference type="NCBI Taxonomy" id="248903"/>
    <lineage>
        <taxon>Bacteria</taxon>
        <taxon>Bacillati</taxon>
        <taxon>Bacillota</taxon>
        <taxon>Bacilli</taxon>
        <taxon>Bacillales</taxon>
        <taxon>Paenibacillaceae</taxon>
        <taxon>Paenibacillus</taxon>
    </lineage>
</organism>
<dbReference type="InterPro" id="IPR000960">
    <property type="entry name" value="Flavin_mOase"/>
</dbReference>
<evidence type="ECO:0000256" key="1">
    <source>
        <dbReference type="ARBA" id="ARBA00023002"/>
    </source>
</evidence>
<keyword evidence="3" id="KW-1185">Reference proteome</keyword>
<dbReference type="PRINTS" id="PR00469">
    <property type="entry name" value="PNDRDTASEII"/>
</dbReference>
<dbReference type="GO" id="GO:0050661">
    <property type="term" value="F:NADP binding"/>
    <property type="evidence" value="ECO:0007669"/>
    <property type="project" value="InterPro"/>
</dbReference>
<protein>
    <submittedName>
        <fullName evidence="2">NAD(P)-binding domain-containing protein</fullName>
    </submittedName>
</protein>
<reference evidence="2 3" key="1">
    <citation type="submission" date="2020-05" db="EMBL/GenBank/DDBJ databases">
        <title>Genome Sequencing of Type Strains.</title>
        <authorList>
            <person name="Lemaire J.F."/>
            <person name="Inderbitzin P."/>
            <person name="Gregorio O.A."/>
            <person name="Collins S.B."/>
            <person name="Wespe N."/>
            <person name="Knight-Connoni V."/>
        </authorList>
    </citation>
    <scope>NUCLEOTIDE SEQUENCE [LARGE SCALE GENOMIC DNA]</scope>
    <source>
        <strain evidence="2 3">LMG 21957</strain>
    </source>
</reference>
<sequence>MIERYDVIVIGAGQAGLAASYFLKNRNLRFLLIDKSNRIGESWRQRYDSLTLFTPRSYSSLPGLPLEGDPNGYATKDEISTYLEKYATTFTLPIQLSTEVISLEAAEQSFDINTTKGMLKATNVIVSTGPFQSPYIPLATDQFHESVFQIHTSAYSHPKRLNKGTVIVIGAGNSGAQIAVELAKERDVFLSVGRPLHFMPLQVMGTSIFSWFRRLGIMNVSAESKLGKFIQKKADPIFGIDLKKMIRNKKIKLVPRAVQVMDRHVQFEDGSKLQVDNVIWATGFRTDYTWIKEKTLFNEKGGVRHQRGVSDVQGLFFLGIPWQSSRGSALIGGVGADAEYIVSQIK</sequence>
<dbReference type="GO" id="GO:0004497">
    <property type="term" value="F:monooxygenase activity"/>
    <property type="evidence" value="ECO:0007669"/>
    <property type="project" value="TreeGrafter"/>
</dbReference>
<dbReference type="Proteomes" id="UP000526125">
    <property type="component" value="Unassembled WGS sequence"/>
</dbReference>
<proteinExistence type="predicted"/>
<dbReference type="EMBL" id="JABMCB010000169">
    <property type="protein sequence ID" value="NUU75382.1"/>
    <property type="molecule type" value="Genomic_DNA"/>
</dbReference>
<dbReference type="InterPro" id="IPR050982">
    <property type="entry name" value="Auxin_biosynth/cation_transpt"/>
</dbReference>
<accession>A0A7Y6ESW7</accession>
<dbReference type="Pfam" id="PF13738">
    <property type="entry name" value="Pyr_redox_3"/>
    <property type="match status" value="1"/>
</dbReference>
<dbReference type="AlphaFoldDB" id="A0A7Y6ESW7"/>
<gene>
    <name evidence="2" type="ORF">HP552_09085</name>
</gene>
<dbReference type="RefSeq" id="WP_175395199.1">
    <property type="nucleotide sequence ID" value="NZ_JABMCB010000169.1"/>
</dbReference>
<dbReference type="PRINTS" id="PR00368">
    <property type="entry name" value="FADPNR"/>
</dbReference>
<dbReference type="Gene3D" id="3.50.50.60">
    <property type="entry name" value="FAD/NAD(P)-binding domain"/>
    <property type="match status" value="1"/>
</dbReference>
<dbReference type="GO" id="GO:0050660">
    <property type="term" value="F:flavin adenine dinucleotide binding"/>
    <property type="evidence" value="ECO:0007669"/>
    <property type="project" value="InterPro"/>
</dbReference>
<evidence type="ECO:0000313" key="3">
    <source>
        <dbReference type="Proteomes" id="UP000526125"/>
    </source>
</evidence>
<evidence type="ECO:0000313" key="2">
    <source>
        <dbReference type="EMBL" id="NUU75382.1"/>
    </source>
</evidence>
<keyword evidence="1" id="KW-0560">Oxidoreductase</keyword>
<dbReference type="InterPro" id="IPR036188">
    <property type="entry name" value="FAD/NAD-bd_sf"/>
</dbReference>